<dbReference type="EMBL" id="WXWW01000171">
    <property type="protein sequence ID" value="NAW65861.1"/>
    <property type="molecule type" value="Genomic_DNA"/>
</dbReference>
<sequence>MSELKETDTVIQCLPDTCCQECGGEVVPNSSPTYRHQVFELPKATLDITEYQLFHGRCRCCNHTSRADLPDDAPSGQMGPKLLSQITVLAGQYHLSISKIQALLRNQYGTHFSTGAISEAQGRVSAMLTPVHQALHHHVKQSAVIHIDETTHSRNGEAANRWVWLLSGSDAVYQTIRYFRNTDTAKSLLDEACPAVVVTDQCASYNWLDTSRHQFCWAHVTRNLKQMAEYSGGGLTAFIGKRLV</sequence>
<dbReference type="PANTHER" id="PTHR33678:SF1">
    <property type="entry name" value="BLL1576 PROTEIN"/>
    <property type="match status" value="1"/>
</dbReference>
<dbReference type="InterPro" id="IPR052344">
    <property type="entry name" value="Transposase-related"/>
</dbReference>
<name>A0A7X4WBW5_9GAMM</name>
<dbReference type="NCBIfam" id="NF033517">
    <property type="entry name" value="transpos_IS66"/>
    <property type="match status" value="1"/>
</dbReference>
<evidence type="ECO:0000313" key="3">
    <source>
        <dbReference type="Proteomes" id="UP000465712"/>
    </source>
</evidence>
<evidence type="ECO:0000313" key="2">
    <source>
        <dbReference type="EMBL" id="NAW65861.1"/>
    </source>
</evidence>
<dbReference type="AlphaFoldDB" id="A0A7X4WBW5"/>
<dbReference type="PANTHER" id="PTHR33678">
    <property type="entry name" value="BLL1576 PROTEIN"/>
    <property type="match status" value="1"/>
</dbReference>
<gene>
    <name evidence="2" type="ORF">CAG72_11605</name>
</gene>
<organism evidence="2 3">
    <name type="scientific">Photobacterium halotolerans</name>
    <dbReference type="NCBI Taxonomy" id="265726"/>
    <lineage>
        <taxon>Bacteria</taxon>
        <taxon>Pseudomonadati</taxon>
        <taxon>Pseudomonadota</taxon>
        <taxon>Gammaproteobacteria</taxon>
        <taxon>Vibrionales</taxon>
        <taxon>Vibrionaceae</taxon>
        <taxon>Photobacterium</taxon>
    </lineage>
</organism>
<evidence type="ECO:0000259" key="1">
    <source>
        <dbReference type="Pfam" id="PF03050"/>
    </source>
</evidence>
<feature type="non-terminal residue" evidence="2">
    <location>
        <position position="244"/>
    </location>
</feature>
<protein>
    <submittedName>
        <fullName evidence="2">IS66 family transposase</fullName>
    </submittedName>
</protein>
<proteinExistence type="predicted"/>
<reference evidence="2 3" key="1">
    <citation type="submission" date="2017-05" db="EMBL/GenBank/DDBJ databases">
        <title>High clonality and local adaptation shapes Vibrionaceae linages within an endangered oasis.</title>
        <authorList>
            <person name="Vazquez-Rosas-Landa M."/>
        </authorList>
    </citation>
    <scope>NUCLEOTIDE SEQUENCE [LARGE SCALE GENOMIC DNA]</scope>
    <source>
        <strain evidence="2 3">P46_P4S1P180</strain>
    </source>
</reference>
<dbReference type="Pfam" id="PF03050">
    <property type="entry name" value="DDE_Tnp_IS66"/>
    <property type="match status" value="1"/>
</dbReference>
<accession>A0A7X4WBW5</accession>
<comment type="caution">
    <text evidence="2">The sequence shown here is derived from an EMBL/GenBank/DDBJ whole genome shotgun (WGS) entry which is preliminary data.</text>
</comment>
<dbReference type="InterPro" id="IPR004291">
    <property type="entry name" value="Transposase_IS66_central"/>
</dbReference>
<dbReference type="Proteomes" id="UP000465712">
    <property type="component" value="Unassembled WGS sequence"/>
</dbReference>
<feature type="domain" description="Transposase IS66 central" evidence="1">
    <location>
        <begin position="76"/>
        <end position="229"/>
    </location>
</feature>